<dbReference type="GeneID" id="8235310"/>
<reference evidence="3" key="1">
    <citation type="submission" date="2007-04" db="EMBL/GenBank/DDBJ databases">
        <title>Annotation of Pediculus humanus corporis strain USDA.</title>
        <authorList>
            <person name="Kirkness E."/>
            <person name="Hannick L."/>
            <person name="Hass B."/>
            <person name="Bruggner R."/>
            <person name="Lawson D."/>
            <person name="Bidwell S."/>
            <person name="Joardar V."/>
            <person name="Caler E."/>
            <person name="Walenz B."/>
            <person name="Inman J."/>
            <person name="Schobel S."/>
            <person name="Galinsky K."/>
            <person name="Amedeo P."/>
            <person name="Strausberg R."/>
        </authorList>
    </citation>
    <scope>NUCLEOTIDE SEQUENCE</scope>
    <source>
        <strain evidence="3">USDA</strain>
    </source>
</reference>
<protein>
    <submittedName>
        <fullName evidence="3 4">Uncharacterized protein</fullName>
    </submittedName>
</protein>
<reference evidence="3" key="2">
    <citation type="submission" date="2007-04" db="EMBL/GenBank/DDBJ databases">
        <title>The genome of the human body louse.</title>
        <authorList>
            <consortium name="The Human Body Louse Genome Consortium"/>
            <person name="Kirkness E."/>
            <person name="Walenz B."/>
            <person name="Hass B."/>
            <person name="Bruggner R."/>
            <person name="Strausberg R."/>
        </authorList>
    </citation>
    <scope>NUCLEOTIDE SEQUENCE</scope>
    <source>
        <strain evidence="3">USDA</strain>
    </source>
</reference>
<dbReference type="KEGG" id="phu:Phum_PHUM536400"/>
<feature type="region of interest" description="Disordered" evidence="1">
    <location>
        <begin position="107"/>
        <end position="126"/>
    </location>
</feature>
<dbReference type="EMBL" id="AAZO01006514">
    <property type="status" value="NOT_ANNOTATED_CDS"/>
    <property type="molecule type" value="Genomic_DNA"/>
</dbReference>
<keyword evidence="5" id="KW-1185">Reference proteome</keyword>
<dbReference type="VEuPathDB" id="VectorBase:PHUM536400"/>
<dbReference type="InParanoid" id="E0VZM1"/>
<dbReference type="Proteomes" id="UP000009046">
    <property type="component" value="Unassembled WGS sequence"/>
</dbReference>
<dbReference type="eggNOG" id="KOG3656">
    <property type="taxonomic scope" value="Eukaryota"/>
</dbReference>
<feature type="compositionally biased region" description="Acidic residues" evidence="1">
    <location>
        <begin position="107"/>
        <end position="116"/>
    </location>
</feature>
<keyword evidence="2" id="KW-0732">Signal</keyword>
<dbReference type="EnsemblMetazoa" id="PHUM536400-RA">
    <property type="protein sequence ID" value="PHUM536400-PA"/>
    <property type="gene ID" value="PHUM536400"/>
</dbReference>
<evidence type="ECO:0000313" key="3">
    <source>
        <dbReference type="EMBL" id="EEB18827.1"/>
    </source>
</evidence>
<reference evidence="4" key="3">
    <citation type="submission" date="2021-02" db="UniProtKB">
        <authorList>
            <consortium name="EnsemblMetazoa"/>
        </authorList>
    </citation>
    <scope>IDENTIFICATION</scope>
    <source>
        <strain evidence="4">USDA</strain>
    </source>
</reference>
<gene>
    <name evidence="4" type="primary">8235310</name>
    <name evidence="3" type="ORF">Phum_PHUM536400</name>
</gene>
<feature type="signal peptide" evidence="2">
    <location>
        <begin position="1"/>
        <end position="30"/>
    </location>
</feature>
<feature type="chain" id="PRO_5014570262" evidence="2">
    <location>
        <begin position="31"/>
        <end position="316"/>
    </location>
</feature>
<dbReference type="AlphaFoldDB" id="E0VZM1"/>
<name>E0VZM1_PEDHC</name>
<accession>E0VZM1</accession>
<dbReference type="HOGENOM" id="CLU_880846_0_0_1"/>
<dbReference type="EMBL" id="DS235853">
    <property type="protein sequence ID" value="EEB18827.1"/>
    <property type="molecule type" value="Genomic_DNA"/>
</dbReference>
<evidence type="ECO:0000256" key="1">
    <source>
        <dbReference type="SAM" id="MobiDB-lite"/>
    </source>
</evidence>
<dbReference type="CTD" id="8235310"/>
<dbReference type="RefSeq" id="XP_002431565.1">
    <property type="nucleotide sequence ID" value="XM_002431520.1"/>
</dbReference>
<sequence>MSLSRHFFGKFQSFISIALFFALFAVVSHGASIPNAQESSKPSDLIEIEVDAAPESGAIQGLRLKRSGDLGENLPEIDIEKIDNDVISVNGVRLKRSELKDLSDVNLDEEATEDDASGERTRRSGGGDLLGFLGQKLGQKISAFASASSGHNSEAEVHYGAPVTTYGKSFDFWAFKKAIVATLLQAAKAIKGGAIALSGQLLKAKGHLIAAKGKLLASKGEQVNHLGREIAAKALLHSPHAAGAATAFANAAVDHVPDTGYSTVGLASGFAGPTQPGYVAVSGGYPVPTPHGYNKRGAVNQQYAVPQEHTELLLLN</sequence>
<evidence type="ECO:0000256" key="2">
    <source>
        <dbReference type="SAM" id="SignalP"/>
    </source>
</evidence>
<evidence type="ECO:0000313" key="5">
    <source>
        <dbReference type="Proteomes" id="UP000009046"/>
    </source>
</evidence>
<evidence type="ECO:0000313" key="4">
    <source>
        <dbReference type="EnsemblMetazoa" id="PHUM536400-PA"/>
    </source>
</evidence>
<dbReference type="OrthoDB" id="8195535at2759"/>
<proteinExistence type="predicted"/>
<organism>
    <name type="scientific">Pediculus humanus subsp. corporis</name>
    <name type="common">Body louse</name>
    <dbReference type="NCBI Taxonomy" id="121224"/>
    <lineage>
        <taxon>Eukaryota</taxon>
        <taxon>Metazoa</taxon>
        <taxon>Ecdysozoa</taxon>
        <taxon>Arthropoda</taxon>
        <taxon>Hexapoda</taxon>
        <taxon>Insecta</taxon>
        <taxon>Pterygota</taxon>
        <taxon>Neoptera</taxon>
        <taxon>Paraneoptera</taxon>
        <taxon>Psocodea</taxon>
        <taxon>Troctomorpha</taxon>
        <taxon>Phthiraptera</taxon>
        <taxon>Anoplura</taxon>
        <taxon>Pediculidae</taxon>
        <taxon>Pediculus</taxon>
    </lineage>
</organism>